<dbReference type="SMART" id="SM00360">
    <property type="entry name" value="RRM"/>
    <property type="match status" value="5"/>
</dbReference>
<dbReference type="InterPro" id="IPR043472">
    <property type="entry name" value="Macro_dom-like"/>
</dbReference>
<dbReference type="GO" id="GO:0005634">
    <property type="term" value="C:nucleus"/>
    <property type="evidence" value="ECO:0007669"/>
    <property type="project" value="UniProtKB-SubCell"/>
</dbReference>
<dbReference type="EC" id="2.4.2.-" evidence="7"/>
<evidence type="ECO:0000256" key="6">
    <source>
        <dbReference type="PROSITE-ProRule" id="PRU00176"/>
    </source>
</evidence>
<dbReference type="CDD" id="cd01439">
    <property type="entry name" value="TCCD_inducible_PARP_like"/>
    <property type="match status" value="1"/>
</dbReference>
<dbReference type="InterPro" id="IPR012317">
    <property type="entry name" value="Poly(ADP-ribose)pol_cat_dom"/>
</dbReference>
<dbReference type="PROSITE" id="PS50102">
    <property type="entry name" value="RRM"/>
    <property type="match status" value="2"/>
</dbReference>
<dbReference type="EMBL" id="JACVVK020000305">
    <property type="protein sequence ID" value="KAK7479356.1"/>
    <property type="molecule type" value="Genomic_DNA"/>
</dbReference>
<evidence type="ECO:0000256" key="7">
    <source>
        <dbReference type="RuleBase" id="RU362114"/>
    </source>
</evidence>
<evidence type="ECO:0000256" key="8">
    <source>
        <dbReference type="SAM" id="Coils"/>
    </source>
</evidence>
<dbReference type="InterPro" id="IPR000504">
    <property type="entry name" value="RRM_dom"/>
</dbReference>
<dbReference type="InterPro" id="IPR002589">
    <property type="entry name" value="Macro_dom"/>
</dbReference>
<evidence type="ECO:0000259" key="10">
    <source>
        <dbReference type="PROSITE" id="PS50102"/>
    </source>
</evidence>
<evidence type="ECO:0000313" key="15">
    <source>
        <dbReference type="Proteomes" id="UP001519460"/>
    </source>
</evidence>
<evidence type="ECO:0000256" key="1">
    <source>
        <dbReference type="ARBA" id="ARBA00004123"/>
    </source>
</evidence>
<dbReference type="Gene3D" id="3.30.70.330">
    <property type="match status" value="6"/>
</dbReference>
<evidence type="ECO:0000256" key="9">
    <source>
        <dbReference type="SAM" id="MobiDB-lite"/>
    </source>
</evidence>
<feature type="domain" description="WWE" evidence="11">
    <location>
        <begin position="1952"/>
        <end position="2036"/>
    </location>
</feature>
<dbReference type="Pfam" id="PF23085">
    <property type="entry name" value="RRM_PARP14_3"/>
    <property type="match status" value="6"/>
</dbReference>
<dbReference type="InterPro" id="IPR034464">
    <property type="entry name" value="PAR10_RRM1_2"/>
</dbReference>
<feature type="region of interest" description="Disordered" evidence="9">
    <location>
        <begin position="104"/>
        <end position="211"/>
    </location>
</feature>
<sequence>MEVGDLTGLCLLAEGFPRDADPRWVAACIAQNSRISVHQLAPVESDTSASPANWILRFRSHEEQKTCLVRYRKFQVPFMNEVLQITLNIPSLALKVPPLEAWTTMDEDPNRLDSIQSSELFGSGYGDTKECPGAGPSQGLLGPGEHPPGAQYHAGEPSAQYPPFHQHPSPGYSPSMPGPGQHRGGSDPSLAGQGGGSYYPQSYQQQFPFGEGGQYHMPYNMAPGGYQHGPGMHGYAGMEQGFSEMSFDDQGYQQPGPYSEYSSGGNLDSSTMDGGDMQSDFVVLGHEGAMHQFYLRVTDLPPQVTEQELWAFFQDRRASGGGPINQVVLDPSKTAAAIHFTDTDVIQRVVQRAPHLLRDKKIKVELATENPNQGHIEETRTVEIRGIDDEESTEMCIYYFENPSKGGGDIEDSRWDDQEKVFYITFRDAAVAESVASRGHTIAKKVLEVSLYRPQPEEEEDSGPQCTVEVRGFDPAKLELYEFYFENPRKGGGPITQMTTSDDGKVMYITFESPEVAERVAALSHNVSGCDLEVTLAPKEKPISAPPATVKVTDCDLEQDELYRFYFENPIRGGGAIADFKVDEKQQAIFITFEDPEVAEAVCNRPHRIGSRDLKVSLCIPEKGAKRQKSREMPTEEEEEPPRKTVQVTGNGPLQTDDTYLYYFENPRNGGGDVEEVRIDKENEVVYVTFSQPEVAERVAKKQHKIGRTPVQVNIYVPPKPKPTYSDKLLFKNVADSTTKDCLEMYLERITGLEPKDIVYGDEPGVVLVSFDTAPDLTEVETMCRKRKLEGRQLTVSKVPITNCILVEGLHPNTTEDTVELYFENKRSKGGPVEKAEITHDGDVHRCFVYFQDHEVIDSVLTKAHKIDGKPLQVKRYMECLGLSGGSEDPNVFVFPKPIVIEDADKFKVAFIRLSAAFKSEMAQSLAENHGAIKFKDSVITVDCTLTKDIPKARIIARTWTHDTQQLITDFFGQIDVHRKEIMQQIWREVEAAVIGSDVDSRDEAIMFPLAEETALVVVGRKSAAKDLFEQISKKVNDIEAEIERKRQEITETNGKLKLYQLRLLAAMSFHSEAQKRHPGLNVDIKTRKGEVIFHGMMQDVKEAQVEMYTLLNTCASDKITEMSDMQRRLLENTETRNFIVKKLKDAGIVAVWEVNKKEVLVYAFSDAHVVKAVHIIKGSVVEHICNLSPESSQALKNPDWHDLVKTLLEGHPGTLAITPSHNGLQVYLTGTDDIMHGIKEEVTRFMDENTIYSETLAFAPNRQRFIATYWQNRVQQIVHSLKAYKVHASVREACTEFSAQGTCKGLEEFRARLQKLEEQLVVEEKTFTDQGKVKFLKSSTAEKELNVLGRSNQCVVALQADEPGLKGDITEMEVDVIVNAANNRMAHIGGLAKAIVDKGGQVIQQECDSVVKAKGGQLSEGDVLVSNPGRLPCKAVIHAVGPMYKGGFSGEEDILFDTILKCLETANSSSYASIALPAISTGIFHYPVQEATSVIVEAVKKYFESHRRQTVREVYLCDTIGDTIKQFTNAMRKHFRAAQSVSPSPLPRTLMGSQKNSSAGSHAGRGAGMATGGSAYKPIRVVIQPGEIAKVQDFLTTQSRYDGQHISGSSGSHLLARGGNSRSHRRFSEPAGAAQPVAAKQTAGGSDANAAFDIGGLRLMIKQGDITEERVDAIVNSSNSQLDLSRGAVASALRNKCGKALETECRKKVGEMQKSGIVQTSAPGIKSKIILHINAESFSNDWEEGIKLCFEEAERHGVRSLAIPAFGTGAYGLSASASARALFSTIVKFSNHRKNLDVVRVVLFDKTMIPQFISAIQSKGEKHNKGSKGVLNWFKGLAGMGTPDVVQTHSSPVVVEAKFYIYAEKKETVSAVLRQFDDVVRERFTRKEMLDDTLMYLAPEDIQRIQNAARKNDVEIEVQAIMGRLVMDGLHSNVFEAMQEVSNIIRMAERQRQDSISAAMLANMIQWCFLEVTPTGPEQKEYGKKENHIIEVAFQSKKKFAEIIDADGNAYVIDFDSMMEHPKDDPTDTVGVMRRDKMKDLAAGSLPETWAQLKSDEHIRLVRLQPSDAEYMQVEKNFRATLGGMVISRIVAIDRIQNPTLYRQYAAKKAHLERQNQGIENEKTLWHGTAIDAVDNINMYGFNRSYCGKNAVVYGQGVYFAVDSNYSSHPKYSPPDLSGNRHVYQCKVLVGHSTTGNQNLRVLPQRQGSILFDSVSDNPQNPRIYVIFNDTQAYPEFLITFQ</sequence>
<dbReference type="Proteomes" id="UP001519460">
    <property type="component" value="Unassembled WGS sequence"/>
</dbReference>
<feature type="domain" description="PARP catalytic" evidence="12">
    <location>
        <begin position="2047"/>
        <end position="2243"/>
    </location>
</feature>
<dbReference type="InterPro" id="IPR035979">
    <property type="entry name" value="RBD_domain_sf"/>
</dbReference>
<dbReference type="InterPro" id="IPR004170">
    <property type="entry name" value="WWE_dom"/>
</dbReference>
<feature type="region of interest" description="Disordered" evidence="9">
    <location>
        <begin position="624"/>
        <end position="651"/>
    </location>
</feature>
<dbReference type="Gene3D" id="3.30.720.50">
    <property type="match status" value="1"/>
</dbReference>
<feature type="compositionally biased region" description="Polar residues" evidence="9">
    <location>
        <begin position="1603"/>
        <end position="1613"/>
    </location>
</feature>
<evidence type="ECO:0000259" key="12">
    <source>
        <dbReference type="PROSITE" id="PS51059"/>
    </source>
</evidence>
<reference evidence="14 15" key="1">
    <citation type="journal article" date="2023" name="Sci. Data">
        <title>Genome assembly of the Korean intertidal mud-creeper Batillaria attramentaria.</title>
        <authorList>
            <person name="Patra A.K."/>
            <person name="Ho P.T."/>
            <person name="Jun S."/>
            <person name="Lee S.J."/>
            <person name="Kim Y."/>
            <person name="Won Y.J."/>
        </authorList>
    </citation>
    <scope>NUCLEOTIDE SEQUENCE [LARGE SCALE GENOMIC DNA]</scope>
    <source>
        <strain evidence="14">Wonlab-2016</strain>
    </source>
</reference>
<keyword evidence="5" id="KW-0539">Nucleus</keyword>
<dbReference type="PROSITE" id="PS51154">
    <property type="entry name" value="MACRO"/>
    <property type="match status" value="2"/>
</dbReference>
<dbReference type="SUPFAM" id="SSF56399">
    <property type="entry name" value="ADP-ribosylation"/>
    <property type="match status" value="1"/>
</dbReference>
<dbReference type="InterPro" id="IPR037197">
    <property type="entry name" value="WWE_dom_sf"/>
</dbReference>
<evidence type="ECO:0000256" key="2">
    <source>
        <dbReference type="ARBA" id="ARBA00022676"/>
    </source>
</evidence>
<feature type="compositionally biased region" description="Low complexity" evidence="9">
    <location>
        <begin position="198"/>
        <end position="209"/>
    </location>
</feature>
<evidence type="ECO:0000256" key="4">
    <source>
        <dbReference type="ARBA" id="ARBA00023027"/>
    </source>
</evidence>
<feature type="region of interest" description="Disordered" evidence="9">
    <location>
        <begin position="246"/>
        <end position="274"/>
    </location>
</feature>
<protein>
    <recommendedName>
        <fullName evidence="7">Poly [ADP-ribose] polymerase</fullName>
        <shortName evidence="7">PARP</shortName>
        <ecNumber evidence="7">2.4.2.-</ecNumber>
    </recommendedName>
</protein>
<dbReference type="SUPFAM" id="SSF52949">
    <property type="entry name" value="Macro domain-like"/>
    <property type="match status" value="2"/>
</dbReference>
<keyword evidence="8" id="KW-0175">Coiled coil</keyword>
<dbReference type="GO" id="GO:0003950">
    <property type="term" value="F:NAD+ poly-ADP-ribosyltransferase activity"/>
    <property type="evidence" value="ECO:0007669"/>
    <property type="project" value="UniProtKB-UniRule"/>
</dbReference>
<feature type="domain" description="RRM" evidence="10">
    <location>
        <begin position="803"/>
        <end position="879"/>
    </location>
</feature>
<dbReference type="PANTHER" id="PTHR14453">
    <property type="entry name" value="PARP/ZINC FINGER CCCH TYPE DOMAIN CONTAINING PROTEIN"/>
    <property type="match status" value="1"/>
</dbReference>
<dbReference type="SUPFAM" id="SSF117839">
    <property type="entry name" value="WWE domain"/>
    <property type="match status" value="1"/>
</dbReference>
<evidence type="ECO:0000256" key="5">
    <source>
        <dbReference type="ARBA" id="ARBA00023242"/>
    </source>
</evidence>
<dbReference type="Pfam" id="PF01661">
    <property type="entry name" value="Macro"/>
    <property type="match status" value="2"/>
</dbReference>
<dbReference type="CDD" id="cd02907">
    <property type="entry name" value="Macro_Af1521_BAL-like"/>
    <property type="match status" value="1"/>
</dbReference>
<evidence type="ECO:0000256" key="3">
    <source>
        <dbReference type="ARBA" id="ARBA00022679"/>
    </source>
</evidence>
<comment type="subcellular location">
    <subcellularLocation>
        <location evidence="1">Nucleus</location>
    </subcellularLocation>
</comment>
<evidence type="ECO:0000313" key="14">
    <source>
        <dbReference type="EMBL" id="KAK7479356.1"/>
    </source>
</evidence>
<feature type="coiled-coil region" evidence="8">
    <location>
        <begin position="1022"/>
        <end position="1063"/>
    </location>
</feature>
<dbReference type="Pfam" id="PF00644">
    <property type="entry name" value="PARP"/>
    <property type="match status" value="1"/>
</dbReference>
<dbReference type="InterPro" id="IPR012677">
    <property type="entry name" value="Nucleotide-bd_a/b_plait_sf"/>
</dbReference>
<dbReference type="SUPFAM" id="SSF54928">
    <property type="entry name" value="RNA-binding domain, RBD"/>
    <property type="match status" value="4"/>
</dbReference>
<keyword evidence="4 7" id="KW-0520">NAD</keyword>
<keyword evidence="3 7" id="KW-0808">Transferase</keyword>
<name>A0ABD0JXN6_9CAEN</name>
<accession>A0ABD0JXN6</accession>
<dbReference type="SMART" id="SM00506">
    <property type="entry name" value="A1pp"/>
    <property type="match status" value="2"/>
</dbReference>
<feature type="region of interest" description="Disordered" evidence="9">
    <location>
        <begin position="1539"/>
        <end position="1571"/>
    </location>
</feature>
<dbReference type="FunFam" id="3.90.228.10:FF:000008">
    <property type="entry name" value="Poly [ADP-ribose] polymerase"/>
    <property type="match status" value="1"/>
</dbReference>
<evidence type="ECO:0000259" key="11">
    <source>
        <dbReference type="PROSITE" id="PS50918"/>
    </source>
</evidence>
<feature type="domain" description="RRM" evidence="10">
    <location>
        <begin position="293"/>
        <end position="369"/>
    </location>
</feature>
<feature type="coiled-coil region" evidence="8">
    <location>
        <begin position="1300"/>
        <end position="1327"/>
    </location>
</feature>
<dbReference type="CDD" id="cd12547">
    <property type="entry name" value="RRM1_2_PAR10"/>
    <property type="match status" value="1"/>
</dbReference>
<dbReference type="PANTHER" id="PTHR14453:SF102">
    <property type="entry name" value="PROTEIN MONO-ADP-RIBOSYLTRANSFERASE PARP14-LIKE"/>
    <property type="match status" value="1"/>
</dbReference>
<keyword evidence="6" id="KW-0694">RNA-binding</keyword>
<organism evidence="14 15">
    <name type="scientific">Batillaria attramentaria</name>
    <dbReference type="NCBI Taxonomy" id="370345"/>
    <lineage>
        <taxon>Eukaryota</taxon>
        <taxon>Metazoa</taxon>
        <taxon>Spiralia</taxon>
        <taxon>Lophotrochozoa</taxon>
        <taxon>Mollusca</taxon>
        <taxon>Gastropoda</taxon>
        <taxon>Caenogastropoda</taxon>
        <taxon>Sorbeoconcha</taxon>
        <taxon>Cerithioidea</taxon>
        <taxon>Batillariidae</taxon>
        <taxon>Batillaria</taxon>
    </lineage>
</organism>
<keyword evidence="2 7" id="KW-0328">Glycosyltransferase</keyword>
<dbReference type="Gene3D" id="3.40.220.10">
    <property type="entry name" value="Leucine Aminopeptidase, subunit E, domain 1"/>
    <property type="match status" value="2"/>
</dbReference>
<feature type="compositionally biased region" description="Polar residues" evidence="9">
    <location>
        <begin position="260"/>
        <end position="272"/>
    </location>
</feature>
<feature type="domain" description="Macro" evidence="13">
    <location>
        <begin position="1647"/>
        <end position="1821"/>
    </location>
</feature>
<proteinExistence type="predicted"/>
<feature type="compositionally biased region" description="Low complexity" evidence="9">
    <location>
        <begin position="168"/>
        <end position="180"/>
    </location>
</feature>
<dbReference type="GO" id="GO:0003723">
    <property type="term" value="F:RNA binding"/>
    <property type="evidence" value="ECO:0007669"/>
    <property type="project" value="UniProtKB-UniRule"/>
</dbReference>
<dbReference type="Pfam" id="PF02825">
    <property type="entry name" value="WWE"/>
    <property type="match status" value="1"/>
</dbReference>
<comment type="caution">
    <text evidence="14">The sequence shown here is derived from an EMBL/GenBank/DDBJ whole genome shotgun (WGS) entry which is preliminary data.</text>
</comment>
<evidence type="ECO:0000259" key="13">
    <source>
        <dbReference type="PROSITE" id="PS51154"/>
    </source>
</evidence>
<dbReference type="InterPro" id="IPR052056">
    <property type="entry name" value="Mono-ARTD/PARP"/>
</dbReference>
<dbReference type="PROSITE" id="PS50918">
    <property type="entry name" value="WWE"/>
    <property type="match status" value="1"/>
</dbReference>
<dbReference type="PROSITE" id="PS51059">
    <property type="entry name" value="PARP_CATALYTIC"/>
    <property type="match status" value="1"/>
</dbReference>
<dbReference type="Gene3D" id="3.90.228.10">
    <property type="match status" value="1"/>
</dbReference>
<gene>
    <name evidence="14" type="ORF">BaRGS_00029434</name>
</gene>
<keyword evidence="15" id="KW-1185">Reference proteome</keyword>
<feature type="region of interest" description="Disordered" evidence="9">
    <location>
        <begin position="1603"/>
        <end position="1645"/>
    </location>
</feature>
<feature type="domain" description="Macro" evidence="13">
    <location>
        <begin position="1350"/>
        <end position="1536"/>
    </location>
</feature>